<dbReference type="GO" id="GO:0000977">
    <property type="term" value="F:RNA polymerase II transcription regulatory region sequence-specific DNA binding"/>
    <property type="evidence" value="ECO:0007669"/>
    <property type="project" value="TreeGrafter"/>
</dbReference>
<evidence type="ECO:0000256" key="1">
    <source>
        <dbReference type="ARBA" id="ARBA00004123"/>
    </source>
</evidence>
<keyword evidence="8" id="KW-0238">DNA-binding</keyword>
<evidence type="ECO:0000256" key="2">
    <source>
        <dbReference type="ARBA" id="ARBA00006991"/>
    </source>
</evidence>
<evidence type="ECO:0000256" key="9">
    <source>
        <dbReference type="ARBA" id="ARBA00023163"/>
    </source>
</evidence>
<keyword evidence="4" id="KW-0677">Repeat</keyword>
<dbReference type="GO" id="GO:0000981">
    <property type="term" value="F:DNA-binding transcription factor activity, RNA polymerase II-specific"/>
    <property type="evidence" value="ECO:0007669"/>
    <property type="project" value="TreeGrafter"/>
</dbReference>
<feature type="region of interest" description="Disordered" evidence="12">
    <location>
        <begin position="1"/>
        <end position="32"/>
    </location>
</feature>
<dbReference type="InterPro" id="IPR036236">
    <property type="entry name" value="Znf_C2H2_sf"/>
</dbReference>
<feature type="domain" description="C2H2-type" evidence="13">
    <location>
        <begin position="88"/>
        <end position="115"/>
    </location>
</feature>
<dbReference type="Proteomes" id="UP000695023">
    <property type="component" value="Unplaced"/>
</dbReference>
<dbReference type="FunFam" id="3.30.160.60:FF:000690">
    <property type="entry name" value="Zinc finger protein 354C"/>
    <property type="match status" value="1"/>
</dbReference>
<evidence type="ECO:0000256" key="6">
    <source>
        <dbReference type="ARBA" id="ARBA00022833"/>
    </source>
</evidence>
<dbReference type="SUPFAM" id="SSF57667">
    <property type="entry name" value="beta-beta-alpha zinc fingers"/>
    <property type="match status" value="2"/>
</dbReference>
<dbReference type="Pfam" id="PF00096">
    <property type="entry name" value="zf-C2H2"/>
    <property type="match status" value="3"/>
</dbReference>
<comment type="similarity">
    <text evidence="2">Belongs to the krueppel C2H2-type zinc-finger protein family.</text>
</comment>
<comment type="subcellular location">
    <subcellularLocation>
        <location evidence="1">Nucleus</location>
    </subcellularLocation>
</comment>
<dbReference type="GO" id="GO:0008270">
    <property type="term" value="F:zinc ion binding"/>
    <property type="evidence" value="ECO:0007669"/>
    <property type="project" value="UniProtKB-KW"/>
</dbReference>
<dbReference type="PROSITE" id="PS00028">
    <property type="entry name" value="ZINC_FINGER_C2H2_1"/>
    <property type="match status" value="3"/>
</dbReference>
<keyword evidence="6" id="KW-0862">Zinc</keyword>
<feature type="domain" description="C2H2-type" evidence="13">
    <location>
        <begin position="32"/>
        <end position="59"/>
    </location>
</feature>
<dbReference type="PANTHER" id="PTHR14196">
    <property type="entry name" value="ODD-SKIPPED - RELATED"/>
    <property type="match status" value="1"/>
</dbReference>
<keyword evidence="10" id="KW-0539">Nucleus</keyword>
<reference evidence="15" key="1">
    <citation type="submission" date="2025-08" db="UniProtKB">
        <authorList>
            <consortium name="RefSeq"/>
        </authorList>
    </citation>
    <scope>IDENTIFICATION</scope>
</reference>
<keyword evidence="14" id="KW-1185">Reference proteome</keyword>
<dbReference type="FunFam" id="3.30.160.60:FF:000003">
    <property type="entry name" value="Zinc finger protein 3 homolog"/>
    <property type="match status" value="1"/>
</dbReference>
<protein>
    <submittedName>
        <fullName evidence="15">Zinc finger protein 85-like</fullName>
    </submittedName>
</protein>
<evidence type="ECO:0000259" key="13">
    <source>
        <dbReference type="PROSITE" id="PS50157"/>
    </source>
</evidence>
<dbReference type="Gene3D" id="3.30.160.60">
    <property type="entry name" value="Classic Zinc Finger"/>
    <property type="match status" value="3"/>
</dbReference>
<organism evidence="14 15">
    <name type="scientific">Pundamilia nyererei</name>
    <dbReference type="NCBI Taxonomy" id="303518"/>
    <lineage>
        <taxon>Eukaryota</taxon>
        <taxon>Metazoa</taxon>
        <taxon>Chordata</taxon>
        <taxon>Craniata</taxon>
        <taxon>Vertebrata</taxon>
        <taxon>Euteleostomi</taxon>
        <taxon>Actinopterygii</taxon>
        <taxon>Neopterygii</taxon>
        <taxon>Teleostei</taxon>
        <taxon>Neoteleostei</taxon>
        <taxon>Acanthomorphata</taxon>
        <taxon>Ovalentaria</taxon>
        <taxon>Cichlomorphae</taxon>
        <taxon>Cichliformes</taxon>
        <taxon>Cichlidae</taxon>
        <taxon>African cichlids</taxon>
        <taxon>Pseudocrenilabrinae</taxon>
        <taxon>Haplochromini</taxon>
        <taxon>Pundamilia</taxon>
    </lineage>
</organism>
<evidence type="ECO:0000256" key="8">
    <source>
        <dbReference type="ARBA" id="ARBA00023125"/>
    </source>
</evidence>
<evidence type="ECO:0000256" key="4">
    <source>
        <dbReference type="ARBA" id="ARBA00022737"/>
    </source>
</evidence>
<evidence type="ECO:0000256" key="7">
    <source>
        <dbReference type="ARBA" id="ARBA00023015"/>
    </source>
</evidence>
<dbReference type="InterPro" id="IPR050717">
    <property type="entry name" value="C2H2-ZF_Transcription_Reg"/>
</dbReference>
<proteinExistence type="inferred from homology"/>
<accession>A0A9Y3RWJ6</accession>
<feature type="domain" description="C2H2-type" evidence="13">
    <location>
        <begin position="60"/>
        <end position="87"/>
    </location>
</feature>
<evidence type="ECO:0000256" key="12">
    <source>
        <dbReference type="SAM" id="MobiDB-lite"/>
    </source>
</evidence>
<dbReference type="PROSITE" id="PS50157">
    <property type="entry name" value="ZINC_FINGER_C2H2_2"/>
    <property type="match status" value="3"/>
</dbReference>
<evidence type="ECO:0000256" key="11">
    <source>
        <dbReference type="PROSITE-ProRule" id="PRU00042"/>
    </source>
</evidence>
<dbReference type="SMART" id="SM00355">
    <property type="entry name" value="ZnF_C2H2"/>
    <property type="match status" value="3"/>
</dbReference>
<name>A0A9Y3RWJ6_9CICH</name>
<gene>
    <name evidence="15" type="primary">LOC102214672</name>
</gene>
<evidence type="ECO:0000313" key="15">
    <source>
        <dbReference type="RefSeq" id="XP_005750056.1"/>
    </source>
</evidence>
<dbReference type="GO" id="GO:0005634">
    <property type="term" value="C:nucleus"/>
    <property type="evidence" value="ECO:0007669"/>
    <property type="project" value="UniProtKB-SubCell"/>
</dbReference>
<keyword evidence="3" id="KW-0479">Metal-binding</keyword>
<dbReference type="AlphaFoldDB" id="A0A9Y3RWJ6"/>
<keyword evidence="7" id="KW-0805">Transcription regulation</keyword>
<evidence type="ECO:0000256" key="3">
    <source>
        <dbReference type="ARBA" id="ARBA00022723"/>
    </source>
</evidence>
<dbReference type="FunFam" id="3.30.160.60:FF:000380">
    <property type="entry name" value="zinc finger protein 2 isoform X2"/>
    <property type="match status" value="1"/>
</dbReference>
<dbReference type="InterPro" id="IPR013087">
    <property type="entry name" value="Znf_C2H2_type"/>
</dbReference>
<evidence type="ECO:0000256" key="10">
    <source>
        <dbReference type="ARBA" id="ARBA00023242"/>
    </source>
</evidence>
<sequence>MAYLQMGQTDPGGECSQEAEDARPTTSGDESHTCDQCERTFATKSRLTVHKRIHADVKLYRCDECGTSFCRSSSLKRHRVIHSGLRPYTCEQCGKTFNQMSILERHRLLHSGIKPHLQTEADACSAVVATVLYRLLHSGPQLTY</sequence>
<evidence type="ECO:0000256" key="5">
    <source>
        <dbReference type="ARBA" id="ARBA00022771"/>
    </source>
</evidence>
<keyword evidence="5 11" id="KW-0863">Zinc-finger</keyword>
<evidence type="ECO:0000313" key="14">
    <source>
        <dbReference type="Proteomes" id="UP000695023"/>
    </source>
</evidence>
<dbReference type="PANTHER" id="PTHR14196:SF12">
    <property type="entry name" value="ZINC FINGER PROTEIN 208-LIKE"/>
    <property type="match status" value="1"/>
</dbReference>
<keyword evidence="9" id="KW-0804">Transcription</keyword>
<dbReference type="RefSeq" id="XP_005750056.1">
    <property type="nucleotide sequence ID" value="XM_005749999.2"/>
</dbReference>
<dbReference type="GeneID" id="102214672"/>